<accession>A0A0G4IEX5</accession>
<feature type="region of interest" description="Disordered" evidence="1">
    <location>
        <begin position="29"/>
        <end position="62"/>
    </location>
</feature>
<dbReference type="EMBL" id="CDMZ01005907">
    <property type="protein sequence ID" value="CEM55750.1"/>
    <property type="molecule type" value="Genomic_DNA"/>
</dbReference>
<dbReference type="AlphaFoldDB" id="A0A0G4IEX5"/>
<name>A0A0G4IEX5_9ALVE</name>
<gene>
    <name evidence="2" type="ORF">Cvel_13808</name>
</gene>
<proteinExistence type="predicted"/>
<dbReference type="VEuPathDB" id="CryptoDB:Cvel_13808"/>
<sequence>MKLAAIITTILIVHSNALNKHRMLQYHSSSQGMDLSGNTPKSPQTKKSLLQKKETESQEERGECYQPNFLWDNNLNCDQYSGSKASCEQAAGCEWNFLGKGVW</sequence>
<feature type="compositionally biased region" description="Polar residues" evidence="1">
    <location>
        <begin position="29"/>
        <end position="48"/>
    </location>
</feature>
<organism evidence="2">
    <name type="scientific">Chromera velia CCMP2878</name>
    <dbReference type="NCBI Taxonomy" id="1169474"/>
    <lineage>
        <taxon>Eukaryota</taxon>
        <taxon>Sar</taxon>
        <taxon>Alveolata</taxon>
        <taxon>Colpodellida</taxon>
        <taxon>Chromeraceae</taxon>
        <taxon>Chromera</taxon>
    </lineage>
</organism>
<evidence type="ECO:0000256" key="1">
    <source>
        <dbReference type="SAM" id="MobiDB-lite"/>
    </source>
</evidence>
<feature type="compositionally biased region" description="Basic and acidic residues" evidence="1">
    <location>
        <begin position="51"/>
        <end position="62"/>
    </location>
</feature>
<protein>
    <submittedName>
        <fullName evidence="2">Uncharacterized protein</fullName>
    </submittedName>
</protein>
<reference evidence="2" key="1">
    <citation type="submission" date="2014-11" db="EMBL/GenBank/DDBJ databases">
        <authorList>
            <person name="Otto D Thomas"/>
            <person name="Naeem Raeece"/>
        </authorList>
    </citation>
    <scope>NUCLEOTIDE SEQUENCE</scope>
</reference>
<evidence type="ECO:0000313" key="2">
    <source>
        <dbReference type="EMBL" id="CEM55750.1"/>
    </source>
</evidence>